<protein>
    <submittedName>
        <fullName evidence="1">Macaca fascicularis brain cDNA clone: QtrA-17532, similar to human cadherin 9, type 2 (T1-cadherin) (CDH9), mRNA, RefSeq: NM_016279.2</fullName>
    </submittedName>
</protein>
<evidence type="ECO:0000313" key="1">
    <source>
        <dbReference type="EMBL" id="BAE88874.1"/>
    </source>
</evidence>
<proteinExistence type="evidence at transcript level"/>
<reference evidence="1" key="1">
    <citation type="journal article" date="2007" name="PLoS Biol.">
        <title>Rate of evolution in brain-expressed genes in humans and other primates.</title>
        <authorList>
            <person name="Wang H.-Y."/>
            <person name="Chien H.-C."/>
            <person name="Osada N."/>
            <person name="Hashimoto K."/>
            <person name="Sugano S."/>
            <person name="Gojobori T."/>
            <person name="Chou C.-K."/>
            <person name="Tsai S.-F."/>
            <person name="Wu C.-I."/>
            <person name="Shen C.-K.J."/>
        </authorList>
    </citation>
    <scope>NUCLEOTIDE SEQUENCE</scope>
</reference>
<accession>I7GM33</accession>
<organism evidence="1">
    <name type="scientific">Macaca fascicularis</name>
    <name type="common">Crab-eating macaque</name>
    <name type="synonym">Cynomolgus monkey</name>
    <dbReference type="NCBI Taxonomy" id="9541"/>
    <lineage>
        <taxon>Eukaryota</taxon>
        <taxon>Metazoa</taxon>
        <taxon>Chordata</taxon>
        <taxon>Craniata</taxon>
        <taxon>Vertebrata</taxon>
        <taxon>Euteleostomi</taxon>
        <taxon>Mammalia</taxon>
        <taxon>Eutheria</taxon>
        <taxon>Euarchontoglires</taxon>
        <taxon>Primates</taxon>
        <taxon>Haplorrhini</taxon>
        <taxon>Catarrhini</taxon>
        <taxon>Cercopithecidae</taxon>
        <taxon>Cercopithecinae</taxon>
        <taxon>Macaca</taxon>
    </lineage>
</organism>
<dbReference type="EMBL" id="AB171811">
    <property type="protein sequence ID" value="BAE88874.1"/>
    <property type="molecule type" value="mRNA"/>
</dbReference>
<sequence>MTLTWGKMQRWSIELLKEMAQICSMSSLTRIHRKGL</sequence>
<name>I7GM33_MACFA</name>
<dbReference type="AlphaFoldDB" id="I7GM33"/>